<dbReference type="EMBL" id="AP005511">
    <property type="protein sequence ID" value="BAD19780.1"/>
    <property type="molecule type" value="Genomic_DNA"/>
</dbReference>
<reference evidence="3" key="4">
    <citation type="journal article" date="2008" name="Nucleic Acids Res.">
        <title>The rice annotation project database (RAP-DB): 2008 update.</title>
        <authorList>
            <consortium name="The rice annotation project (RAP)"/>
        </authorList>
    </citation>
    <scope>GENOME REANNOTATION</scope>
    <source>
        <strain evidence="3">cv. Nipponbare</strain>
    </source>
</reference>
<evidence type="ECO:0000313" key="3">
    <source>
        <dbReference type="Proteomes" id="UP000000763"/>
    </source>
</evidence>
<evidence type="ECO:0000313" key="2">
    <source>
        <dbReference type="EMBL" id="BAD19954.1"/>
    </source>
</evidence>
<reference evidence="3" key="3">
    <citation type="journal article" date="2005" name="Nature">
        <title>The map-based sequence of the rice genome.</title>
        <authorList>
            <consortium name="International rice genome sequencing project (IRGSP)"/>
            <person name="Matsumoto T."/>
            <person name="Wu J."/>
            <person name="Kanamori H."/>
            <person name="Katayose Y."/>
            <person name="Fujisawa M."/>
            <person name="Namiki N."/>
            <person name="Mizuno H."/>
            <person name="Yamamoto K."/>
            <person name="Antonio B.A."/>
            <person name="Baba T."/>
            <person name="Sakata K."/>
            <person name="Nagamura Y."/>
            <person name="Aoki H."/>
            <person name="Arikawa K."/>
            <person name="Arita K."/>
            <person name="Bito T."/>
            <person name="Chiden Y."/>
            <person name="Fujitsuka N."/>
            <person name="Fukunaka R."/>
            <person name="Hamada M."/>
            <person name="Harada C."/>
            <person name="Hayashi A."/>
            <person name="Hijishita S."/>
            <person name="Honda M."/>
            <person name="Hosokawa S."/>
            <person name="Ichikawa Y."/>
            <person name="Idonuma A."/>
            <person name="Iijima M."/>
            <person name="Ikeda M."/>
            <person name="Ikeno M."/>
            <person name="Ito K."/>
            <person name="Ito S."/>
            <person name="Ito T."/>
            <person name="Ito Y."/>
            <person name="Ito Y."/>
            <person name="Iwabuchi A."/>
            <person name="Kamiya K."/>
            <person name="Karasawa W."/>
            <person name="Kurita K."/>
            <person name="Katagiri S."/>
            <person name="Kikuta A."/>
            <person name="Kobayashi H."/>
            <person name="Kobayashi N."/>
            <person name="Machita K."/>
            <person name="Maehara T."/>
            <person name="Masukawa M."/>
            <person name="Mizubayashi T."/>
            <person name="Mukai Y."/>
            <person name="Nagasaki H."/>
            <person name="Nagata Y."/>
            <person name="Naito S."/>
            <person name="Nakashima M."/>
            <person name="Nakama Y."/>
            <person name="Nakamichi Y."/>
            <person name="Nakamura M."/>
            <person name="Meguro A."/>
            <person name="Negishi M."/>
            <person name="Ohta I."/>
            <person name="Ohta T."/>
            <person name="Okamoto M."/>
            <person name="Ono N."/>
            <person name="Saji S."/>
            <person name="Sakaguchi M."/>
            <person name="Sakai K."/>
            <person name="Shibata M."/>
            <person name="Shimokawa T."/>
            <person name="Song J."/>
            <person name="Takazaki Y."/>
            <person name="Terasawa K."/>
            <person name="Tsugane M."/>
            <person name="Tsuji K."/>
            <person name="Ueda S."/>
            <person name="Waki K."/>
            <person name="Yamagata H."/>
            <person name="Yamamoto M."/>
            <person name="Yamamoto S."/>
            <person name="Yamane H."/>
            <person name="Yoshiki S."/>
            <person name="Yoshihara R."/>
            <person name="Yukawa K."/>
            <person name="Zhong H."/>
            <person name="Yano M."/>
            <person name="Yuan Q."/>
            <person name="Ouyang S."/>
            <person name="Liu J."/>
            <person name="Jones K.M."/>
            <person name="Gansberger K."/>
            <person name="Moffat K."/>
            <person name="Hill J."/>
            <person name="Bera J."/>
            <person name="Fadrosh D."/>
            <person name="Jin S."/>
            <person name="Johri S."/>
            <person name="Kim M."/>
            <person name="Overton L."/>
            <person name="Reardon M."/>
            <person name="Tsitrin T."/>
            <person name="Vuong H."/>
            <person name="Weaver B."/>
            <person name="Ciecko A."/>
            <person name="Tallon L."/>
            <person name="Jackson J."/>
            <person name="Pai G."/>
            <person name="Aken S.V."/>
            <person name="Utterback T."/>
            <person name="Reidmuller S."/>
            <person name="Feldblyum T."/>
            <person name="Hsiao J."/>
            <person name="Zismann V."/>
            <person name="Iobst S."/>
            <person name="de Vazeille A.R."/>
            <person name="Buell C.R."/>
            <person name="Ying K."/>
            <person name="Li Y."/>
            <person name="Lu T."/>
            <person name="Huang Y."/>
            <person name="Zhao Q."/>
            <person name="Feng Q."/>
            <person name="Zhang L."/>
            <person name="Zhu J."/>
            <person name="Weng Q."/>
            <person name="Mu J."/>
            <person name="Lu Y."/>
            <person name="Fan D."/>
            <person name="Liu Y."/>
            <person name="Guan J."/>
            <person name="Zhang Y."/>
            <person name="Yu S."/>
            <person name="Liu X."/>
            <person name="Zhang Y."/>
            <person name="Hong G."/>
            <person name="Han B."/>
            <person name="Choisne N."/>
            <person name="Demange N."/>
            <person name="Orjeda G."/>
            <person name="Samain S."/>
            <person name="Cattolico L."/>
            <person name="Pelletier E."/>
            <person name="Couloux A."/>
            <person name="Segurens B."/>
            <person name="Wincker P."/>
            <person name="D'Hont A."/>
            <person name="Scarpelli C."/>
            <person name="Weissenbach J."/>
            <person name="Salanoubat M."/>
            <person name="Quetier F."/>
            <person name="Yu Y."/>
            <person name="Kim H.R."/>
            <person name="Rambo T."/>
            <person name="Currie J."/>
            <person name="Collura K."/>
            <person name="Luo M."/>
            <person name="Yang T."/>
            <person name="Ammiraju J.S.S."/>
            <person name="Engler F."/>
            <person name="Soderlund C."/>
            <person name="Wing R.A."/>
            <person name="Palmer L.E."/>
            <person name="de la Bastide M."/>
            <person name="Spiegel L."/>
            <person name="Nascimento L."/>
            <person name="Zutavern T."/>
            <person name="O'Shaughnessy A."/>
            <person name="Dike S."/>
            <person name="Dedhia N."/>
            <person name="Preston R."/>
            <person name="Balija V."/>
            <person name="McCombie W.R."/>
            <person name="Chow T."/>
            <person name="Chen H."/>
            <person name="Chung M."/>
            <person name="Chen C."/>
            <person name="Shaw J."/>
            <person name="Wu H."/>
            <person name="Hsiao K."/>
            <person name="Chao Y."/>
            <person name="Chu M."/>
            <person name="Cheng C."/>
            <person name="Hour A."/>
            <person name="Lee P."/>
            <person name="Lin S."/>
            <person name="Lin Y."/>
            <person name="Liou J."/>
            <person name="Liu S."/>
            <person name="Hsing Y."/>
            <person name="Raghuvanshi S."/>
            <person name="Mohanty A."/>
            <person name="Bharti A.K."/>
            <person name="Gaur A."/>
            <person name="Gupta V."/>
            <person name="Kumar D."/>
            <person name="Ravi V."/>
            <person name="Vij S."/>
            <person name="Kapur A."/>
            <person name="Khurana P."/>
            <person name="Khurana P."/>
            <person name="Khurana J.P."/>
            <person name="Tyagi A.K."/>
            <person name="Gaikwad K."/>
            <person name="Singh A."/>
            <person name="Dalal V."/>
            <person name="Srivastava S."/>
            <person name="Dixit A."/>
            <person name="Pal A.K."/>
            <person name="Ghazi I.A."/>
            <person name="Yadav M."/>
            <person name="Pandit A."/>
            <person name="Bhargava A."/>
            <person name="Sureshbabu K."/>
            <person name="Batra K."/>
            <person name="Sharma T.R."/>
            <person name="Mohapatra T."/>
            <person name="Singh N.K."/>
            <person name="Messing J."/>
            <person name="Nelson A.B."/>
            <person name="Fuks G."/>
            <person name="Kavchok S."/>
            <person name="Keizer G."/>
            <person name="Linton E."/>
            <person name="Llaca V."/>
            <person name="Song R."/>
            <person name="Tanyolac B."/>
            <person name="Young S."/>
            <person name="Ho-Il K."/>
            <person name="Hahn J.H."/>
            <person name="Sangsakoo G."/>
            <person name="Vanavichit A."/>
            <person name="de Mattos Luiz.A.T."/>
            <person name="Zimmer P.D."/>
            <person name="Malone G."/>
            <person name="Dellagostin O."/>
            <person name="de Oliveira A.C."/>
            <person name="Bevan M."/>
            <person name="Bancroft I."/>
            <person name="Minx P."/>
            <person name="Cordum H."/>
            <person name="Wilson R."/>
            <person name="Cheng Z."/>
            <person name="Jin W."/>
            <person name="Jiang J."/>
            <person name="Leong S.A."/>
            <person name="Iwama H."/>
            <person name="Gojobori T."/>
            <person name="Itoh T."/>
            <person name="Niimura Y."/>
            <person name="Fujii Y."/>
            <person name="Habara T."/>
            <person name="Sakai H."/>
            <person name="Sato Y."/>
            <person name="Wilson G."/>
            <person name="Kumar K."/>
            <person name="McCouch S."/>
            <person name="Juretic N."/>
            <person name="Hoen D."/>
            <person name="Wright S."/>
            <person name="Bruskiewich R."/>
            <person name="Bureau T."/>
            <person name="Miyao A."/>
            <person name="Hirochika H."/>
            <person name="Nishikawa T."/>
            <person name="Kadowaki K."/>
            <person name="Sugiura M."/>
            <person name="Burr B."/>
            <person name="Sasaki T."/>
        </authorList>
    </citation>
    <scope>NUCLEOTIDE SEQUENCE [LARGE SCALE GENOMIC DNA]</scope>
    <source>
        <strain evidence="3">cv. Nipponbare</strain>
    </source>
</reference>
<dbReference type="EMBL" id="AP005614">
    <property type="protein sequence ID" value="BAD19954.1"/>
    <property type="molecule type" value="Genomic_DNA"/>
</dbReference>
<organism evidence="2 3">
    <name type="scientific">Oryza sativa subsp. japonica</name>
    <name type="common">Rice</name>
    <dbReference type="NCBI Taxonomy" id="39947"/>
    <lineage>
        <taxon>Eukaryota</taxon>
        <taxon>Viridiplantae</taxon>
        <taxon>Streptophyta</taxon>
        <taxon>Embryophyta</taxon>
        <taxon>Tracheophyta</taxon>
        <taxon>Spermatophyta</taxon>
        <taxon>Magnoliopsida</taxon>
        <taxon>Liliopsida</taxon>
        <taxon>Poales</taxon>
        <taxon>Poaceae</taxon>
        <taxon>BOP clade</taxon>
        <taxon>Oryzoideae</taxon>
        <taxon>Oryzeae</taxon>
        <taxon>Oryzinae</taxon>
        <taxon>Oryza</taxon>
        <taxon>Oryza sativa</taxon>
    </lineage>
</organism>
<dbReference type="AlphaFoldDB" id="Q6K3R7"/>
<evidence type="ECO:0000313" key="1">
    <source>
        <dbReference type="EMBL" id="BAD19780.1"/>
    </source>
</evidence>
<sequence length="72" mass="7471">MAILESEWKRGGDIPSPLEVEAAITTVWRRLGSGLVDDGDGDGDGFCGERVCTATNIGLRAPAAPPVLYGAV</sequence>
<protein>
    <submittedName>
        <fullName evidence="2">Uncharacterized protein</fullName>
    </submittedName>
</protein>
<reference evidence="2" key="2">
    <citation type="submission" date="2002-08" db="EMBL/GenBank/DDBJ databases">
        <title>Oryza sativa nipponbare(GA3) genomic DNA, chromosome 2, BAC clone:OSJNBa0090H18.</title>
        <authorList>
            <person name="Sasaki T."/>
            <person name="Matsumoto T."/>
            <person name="Katayose Y."/>
        </authorList>
    </citation>
    <scope>NUCLEOTIDE SEQUENCE</scope>
</reference>
<accession>Q6K3R7</accession>
<reference evidence="1" key="1">
    <citation type="submission" date="2002-07" db="EMBL/GenBank/DDBJ databases">
        <title>Oryza sativa nipponbare(GA3) genomic DNA, chromosome 2, BAC clone:OSJNBa0011N12.</title>
        <authorList>
            <person name="Sasaki T."/>
            <person name="Matsumoto T."/>
            <person name="Katayose Y."/>
        </authorList>
    </citation>
    <scope>NUCLEOTIDE SEQUENCE</scope>
</reference>
<proteinExistence type="predicted"/>
<name>Q6K3R7_ORYSJ</name>
<gene>
    <name evidence="1" type="ORF">OSJNBa0011N12.1</name>
    <name evidence="2" type="ORF">OSJNBa0090H18.28</name>
</gene>
<dbReference type="Proteomes" id="UP000000763">
    <property type="component" value="Chromosome 2"/>
</dbReference>